<dbReference type="Ensembl" id="ENSCAFT00020027264.1">
    <property type="protein sequence ID" value="ENSCAFP00020023592.1"/>
    <property type="gene ID" value="ENSCAFG00020018607.1"/>
</dbReference>
<evidence type="ECO:0000256" key="1">
    <source>
        <dbReference type="SAM" id="SignalP"/>
    </source>
</evidence>
<protein>
    <recommendedName>
        <fullName evidence="4">Secreted protein</fullName>
    </recommendedName>
</protein>
<keyword evidence="1" id="KW-0732">Signal</keyword>
<organism evidence="2 3">
    <name type="scientific">Canis lupus dingo</name>
    <name type="common">dingo</name>
    <dbReference type="NCBI Taxonomy" id="286419"/>
    <lineage>
        <taxon>Eukaryota</taxon>
        <taxon>Metazoa</taxon>
        <taxon>Chordata</taxon>
        <taxon>Craniata</taxon>
        <taxon>Vertebrata</taxon>
        <taxon>Euteleostomi</taxon>
        <taxon>Mammalia</taxon>
        <taxon>Eutheria</taxon>
        <taxon>Laurasiatheria</taxon>
        <taxon>Carnivora</taxon>
        <taxon>Caniformia</taxon>
        <taxon>Canidae</taxon>
        <taxon>Canis</taxon>
    </lineage>
</organism>
<dbReference type="InterPro" id="IPR052874">
    <property type="entry name" value="Sperm-ZP_regulatory"/>
</dbReference>
<feature type="signal peptide" evidence="1">
    <location>
        <begin position="1"/>
        <end position="17"/>
    </location>
</feature>
<dbReference type="GO" id="GO:0001669">
    <property type="term" value="C:acrosomal vesicle"/>
    <property type="evidence" value="ECO:0007669"/>
    <property type="project" value="TreeGrafter"/>
</dbReference>
<evidence type="ECO:0008006" key="4">
    <source>
        <dbReference type="Google" id="ProtNLM"/>
    </source>
</evidence>
<dbReference type="AlphaFoldDB" id="A0A8C0KYJ2"/>
<accession>A0A8C0KYJ2</accession>
<proteinExistence type="predicted"/>
<evidence type="ECO:0000313" key="2">
    <source>
        <dbReference type="Ensembl" id="ENSCAFP00020023592.1"/>
    </source>
</evidence>
<reference evidence="2" key="2">
    <citation type="submission" date="2025-09" db="UniProtKB">
        <authorList>
            <consortium name="Ensembl"/>
        </authorList>
    </citation>
    <scope>IDENTIFICATION</scope>
</reference>
<feature type="chain" id="PRO_5034927274" description="Secreted protein" evidence="1">
    <location>
        <begin position="18"/>
        <end position="134"/>
    </location>
</feature>
<keyword evidence="3" id="KW-1185">Reference proteome</keyword>
<dbReference type="Proteomes" id="UP000694391">
    <property type="component" value="Unplaced"/>
</dbReference>
<sequence length="134" mass="14890">MILLALLLLVDLPRVETNVTDWRLEHSALCLSLLSGLLRCHVCEKENTFACRNPTQCGWVGTGRRCSGGPAFDSRHSFLSFLFASRSISTFLLCFKAVLEVLSHACTHRSDSQVLCSPTAYAFSVCKVLRRVIV</sequence>
<dbReference type="GO" id="GO:0007339">
    <property type="term" value="P:binding of sperm to zona pellucida"/>
    <property type="evidence" value="ECO:0007669"/>
    <property type="project" value="TreeGrafter"/>
</dbReference>
<name>A0A8C0KYJ2_CANLU</name>
<evidence type="ECO:0000313" key="3">
    <source>
        <dbReference type="Proteomes" id="UP000694391"/>
    </source>
</evidence>
<reference evidence="2" key="1">
    <citation type="submission" date="2025-08" db="UniProtKB">
        <authorList>
            <consortium name="Ensembl"/>
        </authorList>
    </citation>
    <scope>IDENTIFICATION</scope>
</reference>
<dbReference type="PANTHER" id="PTHR15049">
    <property type="entry name" value="GLYCOSYL-PHOSPHATIDYLINOSITOL-ANCHORED MOLECULE-LIKE PROTEIN-RELATED"/>
    <property type="match status" value="1"/>
</dbReference>
<dbReference type="PANTHER" id="PTHR15049:SF1">
    <property type="entry name" value="LYMPHOCYTE ANTIGEN 6K"/>
    <property type="match status" value="1"/>
</dbReference>